<name>A0AA38PRK5_9AGAR</name>
<feature type="compositionally biased region" description="Low complexity" evidence="1">
    <location>
        <begin position="22"/>
        <end position="33"/>
    </location>
</feature>
<feature type="region of interest" description="Disordered" evidence="1">
    <location>
        <begin position="15"/>
        <end position="62"/>
    </location>
</feature>
<protein>
    <submittedName>
        <fullName evidence="2">Uncharacterized protein</fullName>
    </submittedName>
</protein>
<sequence length="167" mass="18588">MFKTLLTPLRAKFNELAPRSPTSTTTTTTTAASGLLADGGGEHYRGRDRDRDDEEEEEDLTPEDFARDVLIELMRNSIERLKETDGVDDTNEVRRRVPYPHIPFPLPFPFPFLTSLFPSSSSSSFAPPAPIRNPTNNDPRTSNEGCVSGVGWVFDFGWVAFDGFGCL</sequence>
<feature type="compositionally biased region" description="Polar residues" evidence="1">
    <location>
        <begin position="133"/>
        <end position="142"/>
    </location>
</feature>
<feature type="compositionally biased region" description="Basic and acidic residues" evidence="1">
    <location>
        <begin position="40"/>
        <end position="50"/>
    </location>
</feature>
<feature type="compositionally biased region" description="Acidic residues" evidence="1">
    <location>
        <begin position="51"/>
        <end position="62"/>
    </location>
</feature>
<dbReference type="AlphaFoldDB" id="A0AA38PRK5"/>
<comment type="caution">
    <text evidence="2">The sequence shown here is derived from an EMBL/GenBank/DDBJ whole genome shotgun (WGS) entry which is preliminary data.</text>
</comment>
<reference evidence="2" key="1">
    <citation type="submission" date="2022-08" db="EMBL/GenBank/DDBJ databases">
        <authorList>
            <consortium name="DOE Joint Genome Institute"/>
            <person name="Min B."/>
            <person name="Riley R."/>
            <person name="Sierra-Patev S."/>
            <person name="Naranjo-Ortiz M."/>
            <person name="Looney B."/>
            <person name="Konkel Z."/>
            <person name="Slot J.C."/>
            <person name="Sakamoto Y."/>
            <person name="Steenwyk J.L."/>
            <person name="Rokas A."/>
            <person name="Carro J."/>
            <person name="Camarero S."/>
            <person name="Ferreira P."/>
            <person name="Molpeceres G."/>
            <person name="Ruiz-Duenas F.J."/>
            <person name="Serrano A."/>
            <person name="Henrissat B."/>
            <person name="Drula E."/>
            <person name="Hughes K.W."/>
            <person name="Mata J.L."/>
            <person name="Ishikawa N.K."/>
            <person name="Vargas-Isla R."/>
            <person name="Ushijima S."/>
            <person name="Smith C.A."/>
            <person name="Ahrendt S."/>
            <person name="Andreopoulos W."/>
            <person name="He G."/>
            <person name="Labutti K."/>
            <person name="Lipzen A."/>
            <person name="Ng V."/>
            <person name="Sandor L."/>
            <person name="Barry K."/>
            <person name="Martinez A.T."/>
            <person name="Xiao Y."/>
            <person name="Gibbons J.G."/>
            <person name="Terashima K."/>
            <person name="Hibbett D.S."/>
            <person name="Grigoriev I.V."/>
        </authorList>
    </citation>
    <scope>NUCLEOTIDE SEQUENCE</scope>
    <source>
        <strain evidence="2">TFB7829</strain>
    </source>
</reference>
<organism evidence="2 3">
    <name type="scientific">Lentinula detonsa</name>
    <dbReference type="NCBI Taxonomy" id="2804962"/>
    <lineage>
        <taxon>Eukaryota</taxon>
        <taxon>Fungi</taxon>
        <taxon>Dikarya</taxon>
        <taxon>Basidiomycota</taxon>
        <taxon>Agaricomycotina</taxon>
        <taxon>Agaricomycetes</taxon>
        <taxon>Agaricomycetidae</taxon>
        <taxon>Agaricales</taxon>
        <taxon>Marasmiineae</taxon>
        <taxon>Omphalotaceae</taxon>
        <taxon>Lentinula</taxon>
    </lineage>
</organism>
<dbReference type="EMBL" id="MU802190">
    <property type="protein sequence ID" value="KAJ3980417.1"/>
    <property type="molecule type" value="Genomic_DNA"/>
</dbReference>
<evidence type="ECO:0000313" key="3">
    <source>
        <dbReference type="Proteomes" id="UP001163850"/>
    </source>
</evidence>
<evidence type="ECO:0000256" key="1">
    <source>
        <dbReference type="SAM" id="MobiDB-lite"/>
    </source>
</evidence>
<accession>A0AA38PRK5</accession>
<evidence type="ECO:0000313" key="2">
    <source>
        <dbReference type="EMBL" id="KAJ3980417.1"/>
    </source>
</evidence>
<feature type="region of interest" description="Disordered" evidence="1">
    <location>
        <begin position="123"/>
        <end position="142"/>
    </location>
</feature>
<gene>
    <name evidence="2" type="ORF">F5890DRAFT_721467</name>
</gene>
<dbReference type="Proteomes" id="UP001163850">
    <property type="component" value="Unassembled WGS sequence"/>
</dbReference>
<proteinExistence type="predicted"/>